<name>A0ABS7D6J8_9BACL</name>
<evidence type="ECO:0000313" key="4">
    <source>
        <dbReference type="Proteomes" id="UP000812277"/>
    </source>
</evidence>
<dbReference type="PANTHER" id="PTHR34580:SF3">
    <property type="entry name" value="PROTEIN PAFB"/>
    <property type="match status" value="1"/>
</dbReference>
<dbReference type="InterPro" id="IPR028349">
    <property type="entry name" value="PafC-like"/>
</dbReference>
<dbReference type="EMBL" id="JAHZIJ010000005">
    <property type="protein sequence ID" value="MBW7475167.1"/>
    <property type="molecule type" value="Genomic_DNA"/>
</dbReference>
<protein>
    <submittedName>
        <fullName evidence="3">YafY family transcriptional regulator</fullName>
    </submittedName>
</protein>
<proteinExistence type="predicted"/>
<dbReference type="Pfam" id="PF08279">
    <property type="entry name" value="HTH_11"/>
    <property type="match status" value="1"/>
</dbReference>
<dbReference type="InterPro" id="IPR026881">
    <property type="entry name" value="WYL_dom"/>
</dbReference>
<dbReference type="SUPFAM" id="SSF46785">
    <property type="entry name" value="Winged helix' DNA-binding domain"/>
    <property type="match status" value="1"/>
</dbReference>
<dbReference type="InterPro" id="IPR013196">
    <property type="entry name" value="HTH_11"/>
</dbReference>
<comment type="caution">
    <text evidence="3">The sequence shown here is derived from an EMBL/GenBank/DDBJ whole genome shotgun (WGS) entry which is preliminary data.</text>
</comment>
<evidence type="ECO:0000313" key="3">
    <source>
        <dbReference type="EMBL" id="MBW7475167.1"/>
    </source>
</evidence>
<dbReference type="PROSITE" id="PS52050">
    <property type="entry name" value="WYL"/>
    <property type="match status" value="1"/>
</dbReference>
<dbReference type="Pfam" id="PF13280">
    <property type="entry name" value="WYL"/>
    <property type="match status" value="1"/>
</dbReference>
<dbReference type="PIRSF" id="PIRSF016838">
    <property type="entry name" value="PafC"/>
    <property type="match status" value="1"/>
</dbReference>
<reference evidence="3 4" key="1">
    <citation type="submission" date="2021-07" db="EMBL/GenBank/DDBJ databases">
        <title>Paenibacillus radiodurans sp. nov., isolated from the southeastern edge of Tengger Desert.</title>
        <authorList>
            <person name="Zhang G."/>
        </authorList>
    </citation>
    <scope>NUCLEOTIDE SEQUENCE [LARGE SCALE GENOMIC DNA]</scope>
    <source>
        <strain evidence="3 4">DT7-4</strain>
    </source>
</reference>
<evidence type="ECO:0000259" key="2">
    <source>
        <dbReference type="Pfam" id="PF13280"/>
    </source>
</evidence>
<dbReference type="InterPro" id="IPR036390">
    <property type="entry name" value="WH_DNA-bd_sf"/>
</dbReference>
<gene>
    <name evidence="3" type="ORF">K0T92_10445</name>
</gene>
<accession>A0ABS7D6J8</accession>
<dbReference type="PANTHER" id="PTHR34580">
    <property type="match status" value="1"/>
</dbReference>
<feature type="domain" description="Helix-turn-helix type 11" evidence="1">
    <location>
        <begin position="7"/>
        <end position="60"/>
    </location>
</feature>
<evidence type="ECO:0000259" key="1">
    <source>
        <dbReference type="Pfam" id="PF08279"/>
    </source>
</evidence>
<dbReference type="InterPro" id="IPR051534">
    <property type="entry name" value="CBASS_pafABC_assoc_protein"/>
</dbReference>
<keyword evidence="4" id="KW-1185">Reference proteome</keyword>
<organism evidence="3 4">
    <name type="scientific">Paenibacillus oenotherae</name>
    <dbReference type="NCBI Taxonomy" id="1435645"/>
    <lineage>
        <taxon>Bacteria</taxon>
        <taxon>Bacillati</taxon>
        <taxon>Bacillota</taxon>
        <taxon>Bacilli</taxon>
        <taxon>Bacillales</taxon>
        <taxon>Paenibacillaceae</taxon>
        <taxon>Paenibacillus</taxon>
    </lineage>
</organism>
<dbReference type="InterPro" id="IPR036388">
    <property type="entry name" value="WH-like_DNA-bd_sf"/>
</dbReference>
<dbReference type="Proteomes" id="UP000812277">
    <property type="component" value="Unassembled WGS sequence"/>
</dbReference>
<feature type="domain" description="WYL" evidence="2">
    <location>
        <begin position="140"/>
        <end position="207"/>
    </location>
</feature>
<sequence length="327" mass="37977">MSKTDNLLAILWLLTTRKRMTAPQLAEELEMSVRTVYRYIDALCASGVPVVAEFGREGGYSLLNQFVESPLFFDEEERKAMVHSALFARQAGYPYGEALERALTKIKLYTNEEQLDNLERYTRGFDVLAPLDAGPIHDEPVFRQLEEAVANNKTVEITYRKENQTKEETRFINPYGVVHWMNKWYVVAYCQLRCDIRSFRVDRVSALVSTDKEFERPEGFSAGNFFAEQIQPPMPPQDSLITVVIQGKPDAVRQIYSNRYWRFYSAGHTEDTVTFQLDEEMMNRYLPNFLTQYGELIRVVEPQALKERLAQNAAQLLRYYEASLQQQ</sequence>
<dbReference type="Gene3D" id="1.10.10.10">
    <property type="entry name" value="Winged helix-like DNA-binding domain superfamily/Winged helix DNA-binding domain"/>
    <property type="match status" value="1"/>
</dbReference>
<dbReference type="RefSeq" id="WP_219872398.1">
    <property type="nucleotide sequence ID" value="NZ_JAHZIJ010000005.1"/>
</dbReference>